<dbReference type="Pfam" id="PF15274">
    <property type="entry name" value="MLIP"/>
    <property type="match status" value="1"/>
</dbReference>
<dbReference type="EMBL" id="CAUEEQ010000285">
    <property type="protein sequence ID" value="CAJ0916336.1"/>
    <property type="molecule type" value="Genomic_DNA"/>
</dbReference>
<accession>A0ABN9KMU3</accession>
<dbReference type="PANTHER" id="PTHR31514:SF1">
    <property type="entry name" value="MUSCULAR LMNA-INTERACTING PROTEIN"/>
    <property type="match status" value="1"/>
</dbReference>
<dbReference type="Proteomes" id="UP001176940">
    <property type="component" value="Unassembled WGS sequence"/>
</dbReference>
<dbReference type="InterPro" id="IPR029331">
    <property type="entry name" value="MLIP"/>
</dbReference>
<name>A0ABN9KMU3_9NEOB</name>
<dbReference type="PANTHER" id="PTHR31514">
    <property type="entry name" value="MUSCULAR LMNA-INTERACTING PROTEIN MLIP"/>
    <property type="match status" value="1"/>
</dbReference>
<evidence type="ECO:0000313" key="3">
    <source>
        <dbReference type="Proteomes" id="UP001176940"/>
    </source>
</evidence>
<evidence type="ECO:0000256" key="1">
    <source>
        <dbReference type="SAM" id="MobiDB-lite"/>
    </source>
</evidence>
<reference evidence="2" key="1">
    <citation type="submission" date="2023-07" db="EMBL/GenBank/DDBJ databases">
        <authorList>
            <person name="Stuckert A."/>
        </authorList>
    </citation>
    <scope>NUCLEOTIDE SEQUENCE</scope>
</reference>
<gene>
    <name evidence="2" type="ORF">RIMI_LOCUS261204</name>
</gene>
<sequence length="95" mass="10569">QICTDGMDSHSSQLSNVSHSDNKTYRKKNAPLCSLSTNITALPRSVLSRSCELPSRSSLSQVSDLQNKKLYKIKSSYKSFAAIPTNTLLLDQKYE</sequence>
<proteinExistence type="predicted"/>
<evidence type="ECO:0000313" key="2">
    <source>
        <dbReference type="EMBL" id="CAJ0916336.1"/>
    </source>
</evidence>
<feature type="non-terminal residue" evidence="2">
    <location>
        <position position="1"/>
    </location>
</feature>
<protein>
    <submittedName>
        <fullName evidence="2">Uncharacterized protein</fullName>
    </submittedName>
</protein>
<comment type="caution">
    <text evidence="2">The sequence shown here is derived from an EMBL/GenBank/DDBJ whole genome shotgun (WGS) entry which is preliminary data.</text>
</comment>
<feature type="compositionally biased region" description="Low complexity" evidence="1">
    <location>
        <begin position="9"/>
        <end position="19"/>
    </location>
</feature>
<feature type="region of interest" description="Disordered" evidence="1">
    <location>
        <begin position="1"/>
        <end position="24"/>
    </location>
</feature>
<keyword evidence="3" id="KW-1185">Reference proteome</keyword>
<organism evidence="2 3">
    <name type="scientific">Ranitomeya imitator</name>
    <name type="common">mimic poison frog</name>
    <dbReference type="NCBI Taxonomy" id="111125"/>
    <lineage>
        <taxon>Eukaryota</taxon>
        <taxon>Metazoa</taxon>
        <taxon>Chordata</taxon>
        <taxon>Craniata</taxon>
        <taxon>Vertebrata</taxon>
        <taxon>Euteleostomi</taxon>
        <taxon>Amphibia</taxon>
        <taxon>Batrachia</taxon>
        <taxon>Anura</taxon>
        <taxon>Neobatrachia</taxon>
        <taxon>Hyloidea</taxon>
        <taxon>Dendrobatidae</taxon>
        <taxon>Dendrobatinae</taxon>
        <taxon>Ranitomeya</taxon>
    </lineage>
</organism>